<protein>
    <submittedName>
        <fullName evidence="2">Uncharacterized protein</fullName>
    </submittedName>
</protein>
<sequence length="117" mass="13368">MIETASKNQRTMMTDTTYDQKSKFLLRYTFQITLHSIWRERNDRRRDGNHGSGPRAWPVKGYHERERESEKKAILVTFPPENIRNSGDDDSTSGDDDSSFGDDDSSSSDDDSSSSVL</sequence>
<feature type="compositionally biased region" description="Acidic residues" evidence="1">
    <location>
        <begin position="88"/>
        <end position="117"/>
    </location>
</feature>
<feature type="compositionally biased region" description="Basic and acidic residues" evidence="1">
    <location>
        <begin position="39"/>
        <end position="49"/>
    </location>
</feature>
<dbReference type="EMBL" id="JAGKQM010000019">
    <property type="protein sequence ID" value="KAH0858396.1"/>
    <property type="molecule type" value="Genomic_DNA"/>
</dbReference>
<feature type="region of interest" description="Disordered" evidence="1">
    <location>
        <begin position="39"/>
        <end position="117"/>
    </location>
</feature>
<dbReference type="Proteomes" id="UP000824890">
    <property type="component" value="Unassembled WGS sequence"/>
</dbReference>
<keyword evidence="3" id="KW-1185">Reference proteome</keyword>
<gene>
    <name evidence="2" type="ORF">HID58_086657</name>
</gene>
<proteinExistence type="predicted"/>
<organism evidence="2 3">
    <name type="scientific">Brassica napus</name>
    <name type="common">Rape</name>
    <dbReference type="NCBI Taxonomy" id="3708"/>
    <lineage>
        <taxon>Eukaryota</taxon>
        <taxon>Viridiplantae</taxon>
        <taxon>Streptophyta</taxon>
        <taxon>Embryophyta</taxon>
        <taxon>Tracheophyta</taxon>
        <taxon>Spermatophyta</taxon>
        <taxon>Magnoliopsida</taxon>
        <taxon>eudicotyledons</taxon>
        <taxon>Gunneridae</taxon>
        <taxon>Pentapetalae</taxon>
        <taxon>rosids</taxon>
        <taxon>malvids</taxon>
        <taxon>Brassicales</taxon>
        <taxon>Brassicaceae</taxon>
        <taxon>Brassiceae</taxon>
        <taxon>Brassica</taxon>
    </lineage>
</organism>
<name>A0ABQ7XRC9_BRANA</name>
<evidence type="ECO:0000313" key="3">
    <source>
        <dbReference type="Proteomes" id="UP000824890"/>
    </source>
</evidence>
<comment type="caution">
    <text evidence="2">The sequence shown here is derived from an EMBL/GenBank/DDBJ whole genome shotgun (WGS) entry which is preliminary data.</text>
</comment>
<feature type="compositionally biased region" description="Basic and acidic residues" evidence="1">
    <location>
        <begin position="61"/>
        <end position="73"/>
    </location>
</feature>
<accession>A0ABQ7XRC9</accession>
<reference evidence="2 3" key="1">
    <citation type="submission" date="2021-05" db="EMBL/GenBank/DDBJ databases">
        <title>Genome Assembly of Synthetic Allotetraploid Brassica napus Reveals Homoeologous Exchanges between Subgenomes.</title>
        <authorList>
            <person name="Davis J.T."/>
        </authorList>
    </citation>
    <scope>NUCLEOTIDE SEQUENCE [LARGE SCALE GENOMIC DNA]</scope>
    <source>
        <strain evidence="3">cv. Da-Ae</strain>
        <tissue evidence="2">Seedling</tissue>
    </source>
</reference>
<evidence type="ECO:0000256" key="1">
    <source>
        <dbReference type="SAM" id="MobiDB-lite"/>
    </source>
</evidence>
<evidence type="ECO:0000313" key="2">
    <source>
        <dbReference type="EMBL" id="KAH0858396.1"/>
    </source>
</evidence>